<dbReference type="OrthoDB" id="3252109at2759"/>
<dbReference type="AlphaFoldDB" id="A0A401GC98"/>
<dbReference type="InParanoid" id="A0A401GC98"/>
<organism evidence="3 4">
    <name type="scientific">Sparassis crispa</name>
    <dbReference type="NCBI Taxonomy" id="139825"/>
    <lineage>
        <taxon>Eukaryota</taxon>
        <taxon>Fungi</taxon>
        <taxon>Dikarya</taxon>
        <taxon>Basidiomycota</taxon>
        <taxon>Agaricomycotina</taxon>
        <taxon>Agaricomycetes</taxon>
        <taxon>Polyporales</taxon>
        <taxon>Sparassidaceae</taxon>
        <taxon>Sparassis</taxon>
    </lineage>
</organism>
<dbReference type="RefSeq" id="XP_027610695.1">
    <property type="nucleotide sequence ID" value="XM_027754894.1"/>
</dbReference>
<feature type="region of interest" description="Disordered" evidence="1">
    <location>
        <begin position="174"/>
        <end position="226"/>
    </location>
</feature>
<accession>A0A401GC98</accession>
<feature type="region of interest" description="Disordered" evidence="1">
    <location>
        <begin position="79"/>
        <end position="135"/>
    </location>
</feature>
<protein>
    <submittedName>
        <fullName evidence="3">Uncharacterized protein</fullName>
    </submittedName>
</protein>
<name>A0A401GC98_9APHY</name>
<dbReference type="GeneID" id="38776699"/>
<evidence type="ECO:0000313" key="4">
    <source>
        <dbReference type="Proteomes" id="UP000287166"/>
    </source>
</evidence>
<reference evidence="3 4" key="1">
    <citation type="journal article" date="2018" name="Sci. Rep.">
        <title>Genome sequence of the cauliflower mushroom Sparassis crispa (Hanabiratake) and its association with beneficial usage.</title>
        <authorList>
            <person name="Kiyama R."/>
            <person name="Furutani Y."/>
            <person name="Kawaguchi K."/>
            <person name="Nakanishi T."/>
        </authorList>
    </citation>
    <scope>NUCLEOTIDE SEQUENCE [LARGE SCALE GENOMIC DNA]</scope>
</reference>
<gene>
    <name evidence="3" type="ORF">SCP_0209830</name>
</gene>
<dbReference type="Proteomes" id="UP000287166">
    <property type="component" value="Unassembled WGS sequence"/>
</dbReference>
<dbReference type="EMBL" id="BFAD01000002">
    <property type="protein sequence ID" value="GBE79782.1"/>
    <property type="molecule type" value="Genomic_DNA"/>
</dbReference>
<evidence type="ECO:0000256" key="1">
    <source>
        <dbReference type="SAM" id="MobiDB-lite"/>
    </source>
</evidence>
<feature type="region of interest" description="Disordered" evidence="1">
    <location>
        <begin position="1"/>
        <end position="53"/>
    </location>
</feature>
<feature type="compositionally biased region" description="Basic and acidic residues" evidence="1">
    <location>
        <begin position="11"/>
        <end position="29"/>
    </location>
</feature>
<keyword evidence="2" id="KW-1133">Transmembrane helix</keyword>
<evidence type="ECO:0000313" key="3">
    <source>
        <dbReference type="EMBL" id="GBE79782.1"/>
    </source>
</evidence>
<feature type="compositionally biased region" description="Basic and acidic residues" evidence="1">
    <location>
        <begin position="38"/>
        <end position="53"/>
    </location>
</feature>
<keyword evidence="2" id="KW-0812">Transmembrane</keyword>
<feature type="compositionally biased region" description="Low complexity" evidence="1">
    <location>
        <begin position="213"/>
        <end position="225"/>
    </location>
</feature>
<comment type="caution">
    <text evidence="3">The sequence shown here is derived from an EMBL/GenBank/DDBJ whole genome shotgun (WGS) entry which is preliminary data.</text>
</comment>
<sequence length="392" mass="42952">MSSLSRSFATLEKETEKVDIAESHPDRVSARRCQRVPRGLEKKVSPRRLRGDVVEKDFEEDVMSRGQVTATMWEAFALSNNDDEPHPSRHRPRRPEAPQQQSMSPSRKRPVCHSCGSPMAGHKRPNGIPVCPTGATPPPILPRGVPLRRTNAVFQIPENGHYINPNYVESEVAQTADDDDDGSLPSSWVPTEPADDNAHPRHGEFDGDDDARSNTSTSVGSSVSSRIRRSLSELLMTSTPLASLFSTPKDNLPALAKAAHRRGLFMGLIQRRGKTDQGGRIKIEESDGFGAGEMHQHPRLVVMGRDPRAVEYLLDISEEETDGQVGPQGGTSGQKGLVGTYPIDIRSIRMTFLDVILAGAIGGLVVWPLSLSSLYASLTRSQRPQDLACMRS</sequence>
<feature type="compositionally biased region" description="Basic and acidic residues" evidence="1">
    <location>
        <begin position="196"/>
        <end position="205"/>
    </location>
</feature>
<proteinExistence type="predicted"/>
<evidence type="ECO:0000256" key="2">
    <source>
        <dbReference type="SAM" id="Phobius"/>
    </source>
</evidence>
<keyword evidence="2" id="KW-0472">Membrane</keyword>
<feature type="transmembrane region" description="Helical" evidence="2">
    <location>
        <begin position="355"/>
        <end position="376"/>
    </location>
</feature>
<keyword evidence="4" id="KW-1185">Reference proteome</keyword>